<evidence type="ECO:0000313" key="9">
    <source>
        <dbReference type="EMBL" id="THH04734.1"/>
    </source>
</evidence>
<feature type="non-terminal residue" evidence="9">
    <location>
        <position position="227"/>
    </location>
</feature>
<evidence type="ECO:0000256" key="1">
    <source>
        <dbReference type="ARBA" id="ARBA00022679"/>
    </source>
</evidence>
<dbReference type="GO" id="GO:0005524">
    <property type="term" value="F:ATP binding"/>
    <property type="evidence" value="ECO:0007669"/>
    <property type="project" value="UniProtKB-UniRule"/>
</dbReference>
<dbReference type="InterPro" id="IPR039028">
    <property type="entry name" value="BCKD/PDK"/>
</dbReference>
<keyword evidence="6" id="KW-0496">Mitochondrion</keyword>
<keyword evidence="4 6" id="KW-0067">ATP-binding</keyword>
<keyword evidence="2 6" id="KW-0547">Nucleotide-binding</keyword>
<feature type="compositionally biased region" description="Low complexity" evidence="7">
    <location>
        <begin position="150"/>
        <end position="161"/>
    </location>
</feature>
<dbReference type="PANTHER" id="PTHR11947">
    <property type="entry name" value="PYRUVATE DEHYDROGENASE KINASE"/>
    <property type="match status" value="1"/>
</dbReference>
<keyword evidence="3 6" id="KW-0418">Kinase</keyword>
<name>A0A4S4L0L6_9AGAM</name>
<evidence type="ECO:0000256" key="5">
    <source>
        <dbReference type="ARBA" id="ARBA00048201"/>
    </source>
</evidence>
<keyword evidence="1 6" id="KW-0808">Transferase</keyword>
<dbReference type="AlphaFoldDB" id="A0A4S4L0L6"/>
<dbReference type="EMBL" id="SGPK01000316">
    <property type="protein sequence ID" value="THH04734.1"/>
    <property type="molecule type" value="Genomic_DNA"/>
</dbReference>
<dbReference type="InterPro" id="IPR036784">
    <property type="entry name" value="AK/P_DHK_N_sf"/>
</dbReference>
<comment type="subcellular location">
    <subcellularLocation>
        <location evidence="6">Mitochondrion matrix</location>
    </subcellularLocation>
</comment>
<keyword evidence="10" id="KW-1185">Reference proteome</keyword>
<dbReference type="OrthoDB" id="241648at2759"/>
<evidence type="ECO:0000256" key="4">
    <source>
        <dbReference type="ARBA" id="ARBA00022840"/>
    </source>
</evidence>
<accession>A0A4S4L0L6</accession>
<feature type="region of interest" description="Disordered" evidence="7">
    <location>
        <begin position="123"/>
        <end position="161"/>
    </location>
</feature>
<comment type="catalytic activity">
    <reaction evidence="5">
        <text>L-seryl-[pyruvate dehydrogenase E1 alpha subunit] + ATP = O-phospho-L-seryl-[pyruvate dehydrogenase E1 alpha subunit] + ADP + H(+)</text>
        <dbReference type="Rhea" id="RHEA:23052"/>
        <dbReference type="Rhea" id="RHEA-COMP:13689"/>
        <dbReference type="Rhea" id="RHEA-COMP:13690"/>
        <dbReference type="ChEBI" id="CHEBI:15378"/>
        <dbReference type="ChEBI" id="CHEBI:29999"/>
        <dbReference type="ChEBI" id="CHEBI:30616"/>
        <dbReference type="ChEBI" id="CHEBI:83421"/>
        <dbReference type="ChEBI" id="CHEBI:456216"/>
        <dbReference type="EC" id="2.7.11.2"/>
    </reaction>
</comment>
<protein>
    <recommendedName>
        <fullName evidence="6">Protein-serine/threonine kinase</fullName>
        <ecNumber evidence="6">2.7.11.-</ecNumber>
    </recommendedName>
</protein>
<dbReference type="Gene3D" id="1.20.140.20">
    <property type="entry name" value="Alpha-ketoacid/pyruvate dehydrogenase kinase, N-terminal domain"/>
    <property type="match status" value="1"/>
</dbReference>
<feature type="domain" description="Branched-chain alpha-ketoacid dehydrogenase kinase/Pyruvate dehydrogenase kinase N-terminal" evidence="8">
    <location>
        <begin position="26"/>
        <end position="219"/>
    </location>
</feature>
<proteinExistence type="inferred from homology"/>
<dbReference type="PANTHER" id="PTHR11947:SF3">
    <property type="entry name" value="[PYRUVATE DEHYDROGENASE (ACETYL-TRANSFERRING)] KINASE, MITOCHONDRIAL"/>
    <property type="match status" value="1"/>
</dbReference>
<evidence type="ECO:0000256" key="3">
    <source>
        <dbReference type="ARBA" id="ARBA00022777"/>
    </source>
</evidence>
<evidence type="ECO:0000259" key="8">
    <source>
        <dbReference type="Pfam" id="PF10436"/>
    </source>
</evidence>
<dbReference type="Proteomes" id="UP000308199">
    <property type="component" value="Unassembled WGS sequence"/>
</dbReference>
<evidence type="ECO:0000256" key="7">
    <source>
        <dbReference type="SAM" id="MobiDB-lite"/>
    </source>
</evidence>
<evidence type="ECO:0000313" key="10">
    <source>
        <dbReference type="Proteomes" id="UP000308199"/>
    </source>
</evidence>
<organism evidence="9 10">
    <name type="scientific">Phellinidium pouzarii</name>
    <dbReference type="NCBI Taxonomy" id="167371"/>
    <lineage>
        <taxon>Eukaryota</taxon>
        <taxon>Fungi</taxon>
        <taxon>Dikarya</taxon>
        <taxon>Basidiomycota</taxon>
        <taxon>Agaricomycotina</taxon>
        <taxon>Agaricomycetes</taxon>
        <taxon>Hymenochaetales</taxon>
        <taxon>Hymenochaetaceae</taxon>
        <taxon>Phellinidium</taxon>
    </lineage>
</organism>
<dbReference type="EC" id="2.7.11.-" evidence="6"/>
<reference evidence="9 10" key="1">
    <citation type="submission" date="2019-02" db="EMBL/GenBank/DDBJ databases">
        <title>Genome sequencing of the rare red list fungi Phellinidium pouzarii.</title>
        <authorList>
            <person name="Buettner E."/>
            <person name="Kellner H."/>
        </authorList>
    </citation>
    <scope>NUCLEOTIDE SEQUENCE [LARGE SCALE GENOMIC DNA]</scope>
    <source>
        <strain evidence="9 10">DSM 108285</strain>
    </source>
</reference>
<dbReference type="SUPFAM" id="SSF69012">
    <property type="entry name" value="alpha-ketoacid dehydrogenase kinase, N-terminal domain"/>
    <property type="match status" value="1"/>
</dbReference>
<evidence type="ECO:0000256" key="6">
    <source>
        <dbReference type="RuleBase" id="RU366032"/>
    </source>
</evidence>
<comment type="caution">
    <text evidence="9">The sequence shown here is derived from an EMBL/GenBank/DDBJ whole genome shotgun (WGS) entry which is preliminary data.</text>
</comment>
<dbReference type="GO" id="GO:0005759">
    <property type="term" value="C:mitochondrial matrix"/>
    <property type="evidence" value="ECO:0007669"/>
    <property type="project" value="UniProtKB-SubCell"/>
</dbReference>
<dbReference type="GO" id="GO:0004740">
    <property type="term" value="F:pyruvate dehydrogenase (acetyl-transferring) kinase activity"/>
    <property type="evidence" value="ECO:0007669"/>
    <property type="project" value="UniProtKB-EC"/>
</dbReference>
<dbReference type="InterPro" id="IPR018955">
    <property type="entry name" value="BCDHK/PDK_N"/>
</dbReference>
<comment type="similarity">
    <text evidence="6">Belongs to the PDK/BCKDK protein kinase family.</text>
</comment>
<dbReference type="GO" id="GO:0010906">
    <property type="term" value="P:regulation of glucose metabolic process"/>
    <property type="evidence" value="ECO:0007669"/>
    <property type="project" value="TreeGrafter"/>
</dbReference>
<evidence type="ECO:0000256" key="2">
    <source>
        <dbReference type="ARBA" id="ARBA00022741"/>
    </source>
</evidence>
<gene>
    <name evidence="9" type="ORF">EW145_g5304</name>
</gene>
<sequence length="227" mass="25553">MASSFRISAALWDRIHHFASFPQTGVSLQQMVLFGQNPSQGTLFKASQFLVEELPIRLAHRVKELDELPHNLPDMPSIKKVKNWYCQSFEELINFPKFYLSPELKRALYPANGGPPGHTFKLPESVPNPSLLASGDGSGESLHGFPYQTSQQNGSSSSNGGAKLRIPIERRYYAAVDSSPTWPPELHDYNARFTRLLENIKRRHDPTVTTVAQGVLEWKRLQPVARS</sequence>
<dbReference type="Pfam" id="PF10436">
    <property type="entry name" value="BCDHK_Adom3"/>
    <property type="match status" value="1"/>
</dbReference>